<dbReference type="STRING" id="47427.A0A2H3D463"/>
<keyword evidence="3" id="KW-1185">Reference proteome</keyword>
<sequence length="149" mass="16555">MPSVVPSPVPSQASKPIQSANPSKVVASQNKNINTNNLLRVEDPKSSALRKSKPLKAISGKKWMREGNNVELHLQKKAKKINRHKMLEDVSNLNGTLPSTPCVEKESLPHGALQWTTNGLAIPKDIDATKDFDSKFWAWWTSLQPESHL</sequence>
<evidence type="ECO:0000256" key="1">
    <source>
        <dbReference type="SAM" id="MobiDB-lite"/>
    </source>
</evidence>
<gene>
    <name evidence="2" type="ORF">ARMGADRAFT_1036321</name>
</gene>
<organism evidence="2 3">
    <name type="scientific">Armillaria gallica</name>
    <name type="common">Bulbous honey fungus</name>
    <name type="synonym">Armillaria bulbosa</name>
    <dbReference type="NCBI Taxonomy" id="47427"/>
    <lineage>
        <taxon>Eukaryota</taxon>
        <taxon>Fungi</taxon>
        <taxon>Dikarya</taxon>
        <taxon>Basidiomycota</taxon>
        <taxon>Agaricomycotina</taxon>
        <taxon>Agaricomycetes</taxon>
        <taxon>Agaricomycetidae</taxon>
        <taxon>Agaricales</taxon>
        <taxon>Marasmiineae</taxon>
        <taxon>Physalacriaceae</taxon>
        <taxon>Armillaria</taxon>
    </lineage>
</organism>
<protein>
    <submittedName>
        <fullName evidence="2">Uncharacterized protein</fullName>
    </submittedName>
</protein>
<proteinExistence type="predicted"/>
<reference evidence="3" key="1">
    <citation type="journal article" date="2017" name="Nat. Ecol. Evol.">
        <title>Genome expansion and lineage-specific genetic innovations in the forest pathogenic fungi Armillaria.</title>
        <authorList>
            <person name="Sipos G."/>
            <person name="Prasanna A.N."/>
            <person name="Walter M.C."/>
            <person name="O'Connor E."/>
            <person name="Balint B."/>
            <person name="Krizsan K."/>
            <person name="Kiss B."/>
            <person name="Hess J."/>
            <person name="Varga T."/>
            <person name="Slot J."/>
            <person name="Riley R."/>
            <person name="Boka B."/>
            <person name="Rigling D."/>
            <person name="Barry K."/>
            <person name="Lee J."/>
            <person name="Mihaltcheva S."/>
            <person name="LaButti K."/>
            <person name="Lipzen A."/>
            <person name="Waldron R."/>
            <person name="Moloney N.M."/>
            <person name="Sperisen C."/>
            <person name="Kredics L."/>
            <person name="Vagvoelgyi C."/>
            <person name="Patrignani A."/>
            <person name="Fitzpatrick D."/>
            <person name="Nagy I."/>
            <person name="Doyle S."/>
            <person name="Anderson J.B."/>
            <person name="Grigoriev I.V."/>
            <person name="Gueldener U."/>
            <person name="Muensterkoetter M."/>
            <person name="Nagy L.G."/>
        </authorList>
    </citation>
    <scope>NUCLEOTIDE SEQUENCE [LARGE SCALE GENOMIC DNA]</scope>
    <source>
        <strain evidence="3">Ar21-2</strain>
    </source>
</reference>
<name>A0A2H3D463_ARMGA</name>
<dbReference type="AlphaFoldDB" id="A0A2H3D463"/>
<accession>A0A2H3D463</accession>
<dbReference type="InParanoid" id="A0A2H3D463"/>
<dbReference type="EMBL" id="KZ293690">
    <property type="protein sequence ID" value="PBK85578.1"/>
    <property type="molecule type" value="Genomic_DNA"/>
</dbReference>
<dbReference type="Proteomes" id="UP000217790">
    <property type="component" value="Unassembled WGS sequence"/>
</dbReference>
<evidence type="ECO:0000313" key="2">
    <source>
        <dbReference type="EMBL" id="PBK85578.1"/>
    </source>
</evidence>
<dbReference type="OrthoDB" id="3066350at2759"/>
<evidence type="ECO:0000313" key="3">
    <source>
        <dbReference type="Proteomes" id="UP000217790"/>
    </source>
</evidence>
<feature type="compositionally biased region" description="Polar residues" evidence="1">
    <location>
        <begin position="12"/>
        <end position="38"/>
    </location>
</feature>
<feature type="region of interest" description="Disordered" evidence="1">
    <location>
        <begin position="1"/>
        <end position="39"/>
    </location>
</feature>